<reference evidence="2 3" key="1">
    <citation type="submission" date="2020-03" db="EMBL/GenBank/DDBJ databases">
        <title>Hydrogenophaga sp. nov. isolated from cyanobacterial mat.</title>
        <authorList>
            <person name="Thorat V."/>
            <person name="Kirdat K."/>
            <person name="Tiwarekar B."/>
            <person name="Costa E.D."/>
            <person name="Yadav A."/>
        </authorList>
    </citation>
    <scope>NUCLEOTIDE SEQUENCE [LARGE SCALE GENOMIC DNA]</scope>
    <source>
        <strain evidence="2 3">BA0156</strain>
    </source>
</reference>
<dbReference type="Proteomes" id="UP000503162">
    <property type="component" value="Chromosome"/>
</dbReference>
<feature type="compositionally biased region" description="Low complexity" evidence="1">
    <location>
        <begin position="266"/>
        <end position="275"/>
    </location>
</feature>
<feature type="region of interest" description="Disordered" evidence="1">
    <location>
        <begin position="1"/>
        <end position="79"/>
    </location>
</feature>
<evidence type="ECO:0000313" key="3">
    <source>
        <dbReference type="Proteomes" id="UP000503162"/>
    </source>
</evidence>
<evidence type="ECO:0000256" key="1">
    <source>
        <dbReference type="SAM" id="MobiDB-lite"/>
    </source>
</evidence>
<sequence length="864" mass="94167">MNKDAAASGRPRRLSASHRDTLSQSTTPSPVVHRKPRNPHGRQTTPASVPPLLHAAPNPIEPRPASPGPSSSLTPPSPEALPVASEWRYVAFDAAHGVATVRLGSSVEGLREVAGLLEAALAQRLRTSTAKPSGICAAADALGGFLLAFRPCADTVRRLIGSEDLWWQLAEASADTFELSDGPGASSPPGVRFARQQRTGPVAALVSALIDCGDQPQAAEVFKACTDTDFRQRVLDKLELDQTRPLARLQDPGPFSAALADVPLSGSRLSLPRSGRSSRRQGSREASRSPHQVPQPRRSSQNLRETFVPPWKTEAVLRGLRERLDPVCGPRGWHVDNADGGIRLVAFQADARFPADLLLEVVERLQIEPGTEQLHLDVIETLQQGLEQDPGLPAWRDEDPQVMGALQHLQASCAAAYRAALARGDMPGASKALHTLEGVFRLTDAHPEALRTLEAELVGGLLVEALNRRDAAAADRLLPLLVRIEDAAVVFCDVLGKAAGACTTAADALALIAMVTRFLTSNPDPDIERDCGVLANLVLRYWPGEFQPLLKPGSAAPRPDAPPGDSAATERLAQWIWLCRSLNTAFDWTQAPALRDYCGHRWSKGFELALPIKRLQALHGKPELPPDRDAIEAALVDQVQQLPPDAQARLLYSLHGPDGLRLYSDSAPDPLLEGLLFWCREAGDTAVLLNHLEQQRHRVPPLFRAMLDALAKAPPTEWRAPLGALLAQVARHVVPAAVGEALMRFITARLAASRAKDINALLPVVAPLLPRVHRQASVALTKLVDPLRLRRDELAHFCRHLVFASQDDFLNWFKGFYSDPRRDGLIRLLRGWLKEHPDTSDSPWRLWDTVQAAVFEMQKAQAAH</sequence>
<proteinExistence type="predicted"/>
<evidence type="ECO:0000313" key="2">
    <source>
        <dbReference type="EMBL" id="QIM52921.1"/>
    </source>
</evidence>
<protein>
    <submittedName>
        <fullName evidence="2">Uncharacterized protein</fullName>
    </submittedName>
</protein>
<dbReference type="KEGG" id="hcz:G9Q37_12600"/>
<name>A0A6G8IIG0_9BURK</name>
<keyword evidence="3" id="KW-1185">Reference proteome</keyword>
<feature type="region of interest" description="Disordered" evidence="1">
    <location>
        <begin position="266"/>
        <end position="305"/>
    </location>
</feature>
<dbReference type="AlphaFoldDB" id="A0A6G8IIG0"/>
<dbReference type="RefSeq" id="WP_166227523.1">
    <property type="nucleotide sequence ID" value="NZ_CP049989.1"/>
</dbReference>
<dbReference type="EMBL" id="CP049989">
    <property type="protein sequence ID" value="QIM52921.1"/>
    <property type="molecule type" value="Genomic_DNA"/>
</dbReference>
<organism evidence="2 3">
    <name type="scientific">Hydrogenophaga crocea</name>
    <dbReference type="NCBI Taxonomy" id="2716225"/>
    <lineage>
        <taxon>Bacteria</taxon>
        <taxon>Pseudomonadati</taxon>
        <taxon>Pseudomonadota</taxon>
        <taxon>Betaproteobacteria</taxon>
        <taxon>Burkholderiales</taxon>
        <taxon>Comamonadaceae</taxon>
        <taxon>Hydrogenophaga</taxon>
    </lineage>
</organism>
<accession>A0A6G8IIG0</accession>
<gene>
    <name evidence="2" type="ORF">G9Q37_12600</name>
</gene>